<dbReference type="PROSITE" id="PS51755">
    <property type="entry name" value="OMPR_PHOB"/>
    <property type="match status" value="1"/>
</dbReference>
<accession>A0A7W9NDN5</accession>
<dbReference type="InterPro" id="IPR042197">
    <property type="entry name" value="Apaf_helical"/>
</dbReference>
<dbReference type="InterPro" id="IPR001867">
    <property type="entry name" value="OmpR/PhoB-type_DNA-bd"/>
</dbReference>
<dbReference type="Gene3D" id="3.40.50.300">
    <property type="entry name" value="P-loop containing nucleotide triphosphate hydrolases"/>
    <property type="match status" value="1"/>
</dbReference>
<dbReference type="PANTHER" id="PTHR35807">
    <property type="entry name" value="TRANSCRIPTIONAL REGULATOR REDD-RELATED"/>
    <property type="match status" value="1"/>
</dbReference>
<evidence type="ECO:0000259" key="7">
    <source>
        <dbReference type="PROSITE" id="PS51755"/>
    </source>
</evidence>
<dbReference type="InterPro" id="IPR011990">
    <property type="entry name" value="TPR-like_helical_dom_sf"/>
</dbReference>
<organism evidence="8 9">
    <name type="scientific">Kutzneria kofuensis</name>
    <dbReference type="NCBI Taxonomy" id="103725"/>
    <lineage>
        <taxon>Bacteria</taxon>
        <taxon>Bacillati</taxon>
        <taxon>Actinomycetota</taxon>
        <taxon>Actinomycetes</taxon>
        <taxon>Pseudonocardiales</taxon>
        <taxon>Pseudonocardiaceae</taxon>
        <taxon>Kutzneria</taxon>
    </lineage>
</organism>
<dbReference type="InterPro" id="IPR005158">
    <property type="entry name" value="BTAD"/>
</dbReference>
<dbReference type="SUPFAM" id="SSF48452">
    <property type="entry name" value="TPR-like"/>
    <property type="match status" value="1"/>
</dbReference>
<dbReference type="SUPFAM" id="SSF52540">
    <property type="entry name" value="P-loop containing nucleoside triphosphate hydrolases"/>
    <property type="match status" value="1"/>
</dbReference>
<evidence type="ECO:0000256" key="3">
    <source>
        <dbReference type="ARBA" id="ARBA00023015"/>
    </source>
</evidence>
<name>A0A7W9NDN5_9PSEU</name>
<evidence type="ECO:0000256" key="2">
    <source>
        <dbReference type="ARBA" id="ARBA00022737"/>
    </source>
</evidence>
<dbReference type="AlphaFoldDB" id="A0A7W9NDN5"/>
<proteinExistence type="inferred from homology"/>
<evidence type="ECO:0000313" key="8">
    <source>
        <dbReference type="EMBL" id="MBB5888815.1"/>
    </source>
</evidence>
<dbReference type="GO" id="GO:0003677">
    <property type="term" value="F:DNA binding"/>
    <property type="evidence" value="ECO:0007669"/>
    <property type="project" value="UniProtKB-UniRule"/>
</dbReference>
<dbReference type="InterPro" id="IPR002182">
    <property type="entry name" value="NB-ARC"/>
</dbReference>
<dbReference type="Gene3D" id="1.10.10.10">
    <property type="entry name" value="Winged helix-like DNA-binding domain superfamily/Winged helix DNA-binding domain"/>
    <property type="match status" value="1"/>
</dbReference>
<comment type="similarity">
    <text evidence="1">Belongs to the AfsR/DnrI/RedD regulatory family.</text>
</comment>
<dbReference type="GO" id="GO:0006355">
    <property type="term" value="P:regulation of DNA-templated transcription"/>
    <property type="evidence" value="ECO:0007669"/>
    <property type="project" value="InterPro"/>
</dbReference>
<feature type="DNA-binding region" description="OmpR/PhoB-type" evidence="6">
    <location>
        <begin position="1"/>
        <end position="98"/>
    </location>
</feature>
<dbReference type="Gene3D" id="1.25.40.10">
    <property type="entry name" value="Tetratricopeptide repeat domain"/>
    <property type="match status" value="1"/>
</dbReference>
<dbReference type="Pfam" id="PF00486">
    <property type="entry name" value="Trans_reg_C"/>
    <property type="match status" value="1"/>
</dbReference>
<sequence length="776" mass="84277">MLTFTVLGPVAAARDGHPVELGPPQQRAVLALLLAKAGKPAGQSELIDLVWGERAPSSAANLVHRYVGALRRALEPGLTARSQGELLTRQAGGYELRIEPEASDLGRFRALVAQANMSRGLDEYVAALELVQGRCAAEVGRSHPVFAEVDHEIADAVRAAADRALSLGTPDIVHDVVRRVARWMPLDEALHVRLMKVLVAMGRPGAAEDAYRDIAQRLVDQLGIDPGKELRAALRLADVRAAVLRPAQLPADVRSFAGRDRELAELDRRLDEPVEILCLDGMPGAGKSTLAVHWAHRQKLRFRDGQLYMNLHHAGPDTGGPMLRSFLRALGLPGEEVPETYDELVAEYRRMTAGKQLLVVVDGVCTVEQVRGLVPSSAGSLVLVTSKRRLPGLSDAGKVGVVSVGMLDPDQSRELLVRRLGAARVDAEPAAADQIVQACGGLPLALSLVAARLLMNPGFTLAAVVDDLTTVFGGGTGSGLRTVFSWSYERLGPTAARLFRLLSLHPVDGFSAPVTARLLDVDPPTAEAALAELVDSWLVDQPRPGRYQAHELVMAYAHDLSQEIDSDENRAGAWARMVEHYVQGAQWAHDSLAAERNEREAVAWYTREYEVVETLIRQIDEPWRLTIPMQRFYLRRGLLQDWEDSVRHSLAKAIEPGPRARLLMGLAGVSQCTGRLDEAVTLYRESLIVGKDVDDPRRVVITLIGLAGVEEARGDRKTAGIVIAEAMQVLEKRLGVGGGPISDDTRTLLRYLLTAGAELDLFEAEVVRARLAAVLG</sequence>
<keyword evidence="5" id="KW-0804">Transcription</keyword>
<dbReference type="Proteomes" id="UP000585638">
    <property type="component" value="Unassembled WGS sequence"/>
</dbReference>
<dbReference type="SUPFAM" id="SSF46894">
    <property type="entry name" value="C-terminal effector domain of the bipartite response regulators"/>
    <property type="match status" value="1"/>
</dbReference>
<dbReference type="GO" id="GO:0043531">
    <property type="term" value="F:ADP binding"/>
    <property type="evidence" value="ECO:0007669"/>
    <property type="project" value="InterPro"/>
</dbReference>
<comment type="caution">
    <text evidence="8">The sequence shown here is derived from an EMBL/GenBank/DDBJ whole genome shotgun (WGS) entry which is preliminary data.</text>
</comment>
<dbReference type="PRINTS" id="PR00364">
    <property type="entry name" value="DISEASERSIST"/>
</dbReference>
<dbReference type="InterPro" id="IPR051677">
    <property type="entry name" value="AfsR-DnrI-RedD_regulator"/>
</dbReference>
<evidence type="ECO:0000256" key="1">
    <source>
        <dbReference type="ARBA" id="ARBA00005820"/>
    </source>
</evidence>
<evidence type="ECO:0000256" key="5">
    <source>
        <dbReference type="ARBA" id="ARBA00023163"/>
    </source>
</evidence>
<dbReference type="RefSeq" id="WP_184857290.1">
    <property type="nucleotide sequence ID" value="NZ_BAAAWY010000057.1"/>
</dbReference>
<keyword evidence="3" id="KW-0805">Transcription regulation</keyword>
<dbReference type="Pfam" id="PF00931">
    <property type="entry name" value="NB-ARC"/>
    <property type="match status" value="1"/>
</dbReference>
<evidence type="ECO:0000256" key="6">
    <source>
        <dbReference type="PROSITE-ProRule" id="PRU01091"/>
    </source>
</evidence>
<keyword evidence="9" id="KW-1185">Reference proteome</keyword>
<evidence type="ECO:0000313" key="9">
    <source>
        <dbReference type="Proteomes" id="UP000585638"/>
    </source>
</evidence>
<dbReference type="SMART" id="SM01043">
    <property type="entry name" value="BTAD"/>
    <property type="match status" value="1"/>
</dbReference>
<reference evidence="8 9" key="1">
    <citation type="submission" date="2020-08" db="EMBL/GenBank/DDBJ databases">
        <title>Sequencing the genomes of 1000 actinobacteria strains.</title>
        <authorList>
            <person name="Klenk H.-P."/>
        </authorList>
    </citation>
    <scope>NUCLEOTIDE SEQUENCE [LARGE SCALE GENOMIC DNA]</scope>
    <source>
        <strain evidence="8 9">DSM 43851</strain>
    </source>
</reference>
<gene>
    <name evidence="8" type="ORF">BJ998_000011</name>
</gene>
<feature type="domain" description="OmpR/PhoB-type" evidence="7">
    <location>
        <begin position="1"/>
        <end position="98"/>
    </location>
</feature>
<dbReference type="SMART" id="SM00862">
    <property type="entry name" value="Trans_reg_C"/>
    <property type="match status" value="1"/>
</dbReference>
<keyword evidence="2" id="KW-0677">Repeat</keyword>
<dbReference type="PANTHER" id="PTHR35807:SF1">
    <property type="entry name" value="TRANSCRIPTIONAL REGULATOR REDD"/>
    <property type="match status" value="1"/>
</dbReference>
<dbReference type="InterPro" id="IPR036388">
    <property type="entry name" value="WH-like_DNA-bd_sf"/>
</dbReference>
<protein>
    <submittedName>
        <fullName evidence="8">DNA-binding SARP family transcriptional activator</fullName>
    </submittedName>
</protein>
<dbReference type="EMBL" id="JACHIR010000001">
    <property type="protein sequence ID" value="MBB5888815.1"/>
    <property type="molecule type" value="Genomic_DNA"/>
</dbReference>
<dbReference type="GO" id="GO:0000160">
    <property type="term" value="P:phosphorelay signal transduction system"/>
    <property type="evidence" value="ECO:0007669"/>
    <property type="project" value="InterPro"/>
</dbReference>
<dbReference type="Pfam" id="PF03704">
    <property type="entry name" value="BTAD"/>
    <property type="match status" value="1"/>
</dbReference>
<evidence type="ECO:0000256" key="4">
    <source>
        <dbReference type="ARBA" id="ARBA00023125"/>
    </source>
</evidence>
<dbReference type="InterPro" id="IPR016032">
    <property type="entry name" value="Sig_transdc_resp-reg_C-effctor"/>
</dbReference>
<keyword evidence="4 6" id="KW-0238">DNA-binding</keyword>
<dbReference type="InterPro" id="IPR027417">
    <property type="entry name" value="P-loop_NTPase"/>
</dbReference>
<dbReference type="Gene3D" id="1.10.8.430">
    <property type="entry name" value="Helical domain of apoptotic protease-activating factors"/>
    <property type="match status" value="1"/>
</dbReference>